<dbReference type="PRINTS" id="PR00371">
    <property type="entry name" value="FPNCR"/>
</dbReference>
<dbReference type="InterPro" id="IPR001709">
    <property type="entry name" value="Flavoprot_Pyr_Nucl_cyt_Rdtase"/>
</dbReference>
<protein>
    <recommendedName>
        <fullName evidence="2">ferredoxin--NADP(+) reductase</fullName>
        <ecNumber evidence="2">1.18.1.2</ecNumber>
    </recommendedName>
</protein>
<name>A0A518CP33_9PLAN</name>
<dbReference type="InterPro" id="IPR017938">
    <property type="entry name" value="Riboflavin_synthase-like_b-brl"/>
</dbReference>
<dbReference type="InterPro" id="IPR039261">
    <property type="entry name" value="FNR_nucleotide-bd"/>
</dbReference>
<evidence type="ECO:0000256" key="1">
    <source>
        <dbReference type="ARBA" id="ARBA00008312"/>
    </source>
</evidence>
<dbReference type="SUPFAM" id="SSF63380">
    <property type="entry name" value="Riboflavin synthase domain-like"/>
    <property type="match status" value="1"/>
</dbReference>
<dbReference type="Pfam" id="PF00175">
    <property type="entry name" value="NAD_binding_1"/>
    <property type="match status" value="1"/>
</dbReference>
<dbReference type="RefSeq" id="WP_144996209.1">
    <property type="nucleotide sequence ID" value="NZ_CP036281.1"/>
</dbReference>
<evidence type="ECO:0000313" key="6">
    <source>
        <dbReference type="Proteomes" id="UP000317178"/>
    </source>
</evidence>
<dbReference type="EMBL" id="CP036281">
    <property type="protein sequence ID" value="QDU80982.1"/>
    <property type="molecule type" value="Genomic_DNA"/>
</dbReference>
<dbReference type="PROSITE" id="PS51384">
    <property type="entry name" value="FAD_FR"/>
    <property type="match status" value="1"/>
</dbReference>
<keyword evidence="5" id="KW-0560">Oxidoreductase</keyword>
<dbReference type="CDD" id="cd06195">
    <property type="entry name" value="FNR1"/>
    <property type="match status" value="1"/>
</dbReference>
<dbReference type="Pfam" id="PF00970">
    <property type="entry name" value="FAD_binding_6"/>
    <property type="match status" value="1"/>
</dbReference>
<dbReference type="PANTHER" id="PTHR47878:SF2">
    <property type="entry name" value="OXIDOREDUCTASE FAD_NAD(P)-BINDING DOMAIN PROTEIN"/>
    <property type="match status" value="1"/>
</dbReference>
<gene>
    <name evidence="5" type="primary">fpr</name>
    <name evidence="5" type="ORF">Pla110_27190</name>
</gene>
<dbReference type="InterPro" id="IPR051930">
    <property type="entry name" value="FNR_type-1"/>
</dbReference>
<dbReference type="GO" id="GO:0004324">
    <property type="term" value="F:ferredoxin-NADP+ reductase activity"/>
    <property type="evidence" value="ECO:0007669"/>
    <property type="project" value="UniProtKB-EC"/>
</dbReference>
<evidence type="ECO:0000313" key="5">
    <source>
        <dbReference type="EMBL" id="QDU80982.1"/>
    </source>
</evidence>
<dbReference type="Gene3D" id="3.40.50.80">
    <property type="entry name" value="Nucleotide-binding domain of ferredoxin-NADP reductase (FNR) module"/>
    <property type="match status" value="1"/>
</dbReference>
<dbReference type="InterPro" id="IPR017927">
    <property type="entry name" value="FAD-bd_FR_type"/>
</dbReference>
<evidence type="ECO:0000256" key="2">
    <source>
        <dbReference type="ARBA" id="ARBA00013223"/>
    </source>
</evidence>
<dbReference type="InterPro" id="IPR001433">
    <property type="entry name" value="OxRdtase_FAD/NAD-bd"/>
</dbReference>
<proteinExistence type="inferred from homology"/>
<keyword evidence="6" id="KW-1185">Reference proteome</keyword>
<dbReference type="GO" id="GO:0000166">
    <property type="term" value="F:nucleotide binding"/>
    <property type="evidence" value="ECO:0007669"/>
    <property type="project" value="UniProtKB-KW"/>
</dbReference>
<reference evidence="5 6" key="1">
    <citation type="submission" date="2019-02" db="EMBL/GenBank/DDBJ databases">
        <title>Deep-cultivation of Planctomycetes and their phenomic and genomic characterization uncovers novel biology.</title>
        <authorList>
            <person name="Wiegand S."/>
            <person name="Jogler M."/>
            <person name="Boedeker C."/>
            <person name="Pinto D."/>
            <person name="Vollmers J."/>
            <person name="Rivas-Marin E."/>
            <person name="Kohn T."/>
            <person name="Peeters S.H."/>
            <person name="Heuer A."/>
            <person name="Rast P."/>
            <person name="Oberbeckmann S."/>
            <person name="Bunk B."/>
            <person name="Jeske O."/>
            <person name="Meyerdierks A."/>
            <person name="Storesund J.E."/>
            <person name="Kallscheuer N."/>
            <person name="Luecker S."/>
            <person name="Lage O.M."/>
            <person name="Pohl T."/>
            <person name="Merkel B.J."/>
            <person name="Hornburger P."/>
            <person name="Mueller R.-W."/>
            <person name="Bruemmer F."/>
            <person name="Labrenz M."/>
            <person name="Spormann A.M."/>
            <person name="Op den Camp H."/>
            <person name="Overmann J."/>
            <person name="Amann R."/>
            <person name="Jetten M.S.M."/>
            <person name="Mascher T."/>
            <person name="Medema M.H."/>
            <person name="Devos D.P."/>
            <person name="Kaster A.-K."/>
            <person name="Ovreas L."/>
            <person name="Rohde M."/>
            <person name="Galperin M.Y."/>
            <person name="Jogler C."/>
        </authorList>
    </citation>
    <scope>NUCLEOTIDE SEQUENCE [LARGE SCALE GENOMIC DNA]</scope>
    <source>
        <strain evidence="5 6">Pla110</strain>
    </source>
</reference>
<dbReference type="EC" id="1.18.1.2" evidence="2"/>
<dbReference type="OrthoDB" id="9784483at2"/>
<evidence type="ECO:0000259" key="4">
    <source>
        <dbReference type="PROSITE" id="PS51384"/>
    </source>
</evidence>
<comment type="similarity">
    <text evidence="1">Belongs to the ferredoxin--NADP reductase type 1 family.</text>
</comment>
<dbReference type="Gene3D" id="2.40.30.10">
    <property type="entry name" value="Translation factors"/>
    <property type="match status" value="1"/>
</dbReference>
<dbReference type="InterPro" id="IPR033892">
    <property type="entry name" value="FNR_bac"/>
</dbReference>
<organism evidence="5 6">
    <name type="scientific">Polystyrenella longa</name>
    <dbReference type="NCBI Taxonomy" id="2528007"/>
    <lineage>
        <taxon>Bacteria</taxon>
        <taxon>Pseudomonadati</taxon>
        <taxon>Planctomycetota</taxon>
        <taxon>Planctomycetia</taxon>
        <taxon>Planctomycetales</taxon>
        <taxon>Planctomycetaceae</taxon>
        <taxon>Polystyrenella</taxon>
    </lineage>
</organism>
<sequence length="270" mass="30387">MSQELNAILAQRIELSPGLAVIRVVPDGWELDEFTPGQFCVLGLPGDAPRYPGCEEEAEPVDPAKMIKRAYSIASSPLANGYLEIYIVMVPTGALTPRLFELKVGDKLWLGPKITGHFTLDHVPDDKHVLMMGTGTGLAPYLSMYRTKLHEDSSRHFGILHGARHSWELGYYNELTSVARISDRFAYLPSITRPQLEPVPWKGESGYIQDIWARRPFDEFLPEPASPDNTHIFLCGNPSMIITMQSVLEQEGFTEHTPKEPGQIHIEKYW</sequence>
<feature type="domain" description="FAD-binding FR-type" evidence="4">
    <location>
        <begin position="2"/>
        <end position="121"/>
    </location>
</feature>
<dbReference type="SUPFAM" id="SSF52343">
    <property type="entry name" value="Ferredoxin reductase-like, C-terminal NADP-linked domain"/>
    <property type="match status" value="1"/>
</dbReference>
<evidence type="ECO:0000256" key="3">
    <source>
        <dbReference type="ARBA" id="ARBA00022741"/>
    </source>
</evidence>
<dbReference type="InterPro" id="IPR008333">
    <property type="entry name" value="Cbr1-like_FAD-bd_dom"/>
</dbReference>
<dbReference type="AlphaFoldDB" id="A0A518CP33"/>
<dbReference type="KEGG" id="plon:Pla110_27190"/>
<dbReference type="PANTHER" id="PTHR47878">
    <property type="entry name" value="OXIDOREDUCTASE FAD/NAD(P)-BINDING DOMAIN PROTEIN"/>
    <property type="match status" value="1"/>
</dbReference>
<accession>A0A518CP33</accession>
<dbReference type="Proteomes" id="UP000317178">
    <property type="component" value="Chromosome"/>
</dbReference>
<keyword evidence="3" id="KW-0547">Nucleotide-binding</keyword>